<evidence type="ECO:0000313" key="3">
    <source>
        <dbReference type="Proteomes" id="UP000050792"/>
    </source>
</evidence>
<dbReference type="WBParaSite" id="SRDH1_41670.1">
    <property type="protein sequence ID" value="SRDH1_41670.1"/>
    <property type="gene ID" value="SRDH1_41670"/>
</dbReference>
<feature type="signal peptide" evidence="2">
    <location>
        <begin position="1"/>
        <end position="43"/>
    </location>
</feature>
<sequence>MYCLCFRVGIIFTDHLTRNYIMSQMKLIIITLFSLMLFEGVKAEENDDDEIVEYTRIRNSDDTEDSKTCDDSSKNKKRNGINKTKNISKAKQSHDDGSRKKRC</sequence>
<keyword evidence="2" id="KW-0732">Signal</keyword>
<reference evidence="4" key="2">
    <citation type="submission" date="2023-11" db="UniProtKB">
        <authorList>
            <consortium name="WormBaseParasite"/>
        </authorList>
    </citation>
    <scope>IDENTIFICATION</scope>
</reference>
<evidence type="ECO:0000256" key="2">
    <source>
        <dbReference type="SAM" id="SignalP"/>
    </source>
</evidence>
<feature type="region of interest" description="Disordered" evidence="1">
    <location>
        <begin position="60"/>
        <end position="103"/>
    </location>
</feature>
<protein>
    <recommendedName>
        <fullName evidence="5">Secreted protein</fullName>
    </recommendedName>
</protein>
<name>A0AA85FAK0_9TREM</name>
<dbReference type="Proteomes" id="UP000050792">
    <property type="component" value="Unassembled WGS sequence"/>
</dbReference>
<proteinExistence type="predicted"/>
<feature type="compositionally biased region" description="Polar residues" evidence="1">
    <location>
        <begin position="81"/>
        <end position="90"/>
    </location>
</feature>
<organism evidence="3 4">
    <name type="scientific">Schistosoma rodhaini</name>
    <dbReference type="NCBI Taxonomy" id="6188"/>
    <lineage>
        <taxon>Eukaryota</taxon>
        <taxon>Metazoa</taxon>
        <taxon>Spiralia</taxon>
        <taxon>Lophotrochozoa</taxon>
        <taxon>Platyhelminthes</taxon>
        <taxon>Trematoda</taxon>
        <taxon>Digenea</taxon>
        <taxon>Strigeidida</taxon>
        <taxon>Schistosomatoidea</taxon>
        <taxon>Schistosomatidae</taxon>
        <taxon>Schistosoma</taxon>
    </lineage>
</organism>
<feature type="compositionally biased region" description="Basic and acidic residues" evidence="1">
    <location>
        <begin position="60"/>
        <end position="74"/>
    </location>
</feature>
<reference evidence="3" key="1">
    <citation type="submission" date="2022-06" db="EMBL/GenBank/DDBJ databases">
        <authorList>
            <person name="Berger JAMES D."/>
            <person name="Berger JAMES D."/>
        </authorList>
    </citation>
    <scope>NUCLEOTIDE SEQUENCE [LARGE SCALE GENOMIC DNA]</scope>
</reference>
<keyword evidence="3" id="KW-1185">Reference proteome</keyword>
<dbReference type="AlphaFoldDB" id="A0AA85FAK0"/>
<evidence type="ECO:0000313" key="4">
    <source>
        <dbReference type="WBParaSite" id="SRDH1_41670.1"/>
    </source>
</evidence>
<feature type="compositionally biased region" description="Basic and acidic residues" evidence="1">
    <location>
        <begin position="92"/>
        <end position="103"/>
    </location>
</feature>
<accession>A0AA85FAK0</accession>
<feature type="chain" id="PRO_5041710548" description="Secreted protein" evidence="2">
    <location>
        <begin position="44"/>
        <end position="103"/>
    </location>
</feature>
<evidence type="ECO:0008006" key="5">
    <source>
        <dbReference type="Google" id="ProtNLM"/>
    </source>
</evidence>
<evidence type="ECO:0000256" key="1">
    <source>
        <dbReference type="SAM" id="MobiDB-lite"/>
    </source>
</evidence>